<evidence type="ECO:0008006" key="4">
    <source>
        <dbReference type="Google" id="ProtNLM"/>
    </source>
</evidence>
<dbReference type="InterPro" id="IPR036909">
    <property type="entry name" value="Cyt_c-like_dom_sf"/>
</dbReference>
<feature type="chain" id="PRO_5045363421" description="Cytochrome c" evidence="1">
    <location>
        <begin position="22"/>
        <end position="91"/>
    </location>
</feature>
<reference evidence="2 3" key="1">
    <citation type="submission" date="2021-03" db="EMBL/GenBank/DDBJ databases">
        <title>Thiomicrorhabdus sp.nov.,novel sulfur-oxidizing bacteria isolated from coastal sediment.</title>
        <authorList>
            <person name="Liu X."/>
        </authorList>
    </citation>
    <scope>NUCLEOTIDE SEQUENCE [LARGE SCALE GENOMIC DNA]</scope>
    <source>
        <strain evidence="2 3">6S2-11</strain>
    </source>
</reference>
<accession>A0ABS3Q2R3</accession>
<protein>
    <recommendedName>
        <fullName evidence="4">Cytochrome c</fullName>
    </recommendedName>
</protein>
<keyword evidence="1" id="KW-0732">Signal</keyword>
<organism evidence="2 3">
    <name type="scientific">Thiomicrorhabdus marina</name>
    <dbReference type="NCBI Taxonomy" id="2818442"/>
    <lineage>
        <taxon>Bacteria</taxon>
        <taxon>Pseudomonadati</taxon>
        <taxon>Pseudomonadota</taxon>
        <taxon>Gammaproteobacteria</taxon>
        <taxon>Thiotrichales</taxon>
        <taxon>Piscirickettsiaceae</taxon>
        <taxon>Thiomicrorhabdus</taxon>
    </lineage>
</organism>
<evidence type="ECO:0000256" key="1">
    <source>
        <dbReference type="SAM" id="SignalP"/>
    </source>
</evidence>
<evidence type="ECO:0000313" key="2">
    <source>
        <dbReference type="EMBL" id="MBO1926622.1"/>
    </source>
</evidence>
<dbReference type="SUPFAM" id="SSF46626">
    <property type="entry name" value="Cytochrome c"/>
    <property type="match status" value="1"/>
</dbReference>
<evidence type="ECO:0000313" key="3">
    <source>
        <dbReference type="Proteomes" id="UP000664835"/>
    </source>
</evidence>
<dbReference type="Proteomes" id="UP000664835">
    <property type="component" value="Unassembled WGS sequence"/>
</dbReference>
<dbReference type="EMBL" id="JAGETV010000004">
    <property type="protein sequence ID" value="MBO1926622.1"/>
    <property type="molecule type" value="Genomic_DNA"/>
</dbReference>
<proteinExistence type="predicted"/>
<gene>
    <name evidence="2" type="ORF">J3998_03450</name>
</gene>
<sequence length="91" mass="10319">MKKSLTAFFVLTAVMASPAMAEMPGKVLHDDANCMKCHTDNPYSTKKTPTYPKLVKAVQFCNDNLNAGWFEDEVEQVADYLNQTYYKHPKP</sequence>
<feature type="signal peptide" evidence="1">
    <location>
        <begin position="1"/>
        <end position="21"/>
    </location>
</feature>
<dbReference type="RefSeq" id="WP_208148023.1">
    <property type="nucleotide sequence ID" value="NZ_JAGETV010000004.1"/>
</dbReference>
<name>A0ABS3Q2R3_9GAMM</name>
<comment type="caution">
    <text evidence="2">The sequence shown here is derived from an EMBL/GenBank/DDBJ whole genome shotgun (WGS) entry which is preliminary data.</text>
</comment>
<keyword evidence="3" id="KW-1185">Reference proteome</keyword>